<dbReference type="STRING" id="699246.HMPREF0868_0614"/>
<proteinExistence type="predicted"/>
<sequence length="41" mass="4824">MKFANPRFYGGFRMLFFGAVFCEDEFEMSYFVKVSFCGMGE</sequence>
<name>D3R180_MAGIU</name>
<dbReference type="EMBL" id="CP001850">
    <property type="protein sequence ID" value="ADC90693.1"/>
    <property type="molecule type" value="Genomic_DNA"/>
</dbReference>
<gene>
    <name evidence="1" type="ordered locus">HMPREF0868_0614</name>
</gene>
<dbReference type="KEGG" id="clo:HMPREF0868_0614"/>
<evidence type="ECO:0000313" key="2">
    <source>
        <dbReference type="Proteomes" id="UP000008234"/>
    </source>
</evidence>
<keyword evidence="2" id="KW-1185">Reference proteome</keyword>
<organism evidence="1 2">
    <name type="scientific">Mageeibacillus indolicus (strain UPII9-5)</name>
    <name type="common">Clostridiales genomosp. BVAB3 (strain UPII9-5)</name>
    <dbReference type="NCBI Taxonomy" id="699246"/>
    <lineage>
        <taxon>Bacteria</taxon>
        <taxon>Bacillati</taxon>
        <taxon>Bacillota</taxon>
        <taxon>Clostridia</taxon>
        <taxon>Eubacteriales</taxon>
        <taxon>Oscillospiraceae</taxon>
        <taxon>Mageeibacillus</taxon>
    </lineage>
</organism>
<dbReference type="AlphaFoldDB" id="D3R180"/>
<dbReference type="Proteomes" id="UP000008234">
    <property type="component" value="Chromosome"/>
</dbReference>
<reference evidence="2" key="1">
    <citation type="submission" date="2009-12" db="EMBL/GenBank/DDBJ databases">
        <title>Sequence of Clostridiales genomosp. BVAB3 str. UPII9-5.</title>
        <authorList>
            <person name="Madupu R."/>
            <person name="Durkin A.S."/>
            <person name="Torralba M."/>
            <person name="Methe B."/>
            <person name="Sutton G.G."/>
            <person name="Strausberg R.L."/>
            <person name="Nelson K.E."/>
        </authorList>
    </citation>
    <scope>NUCLEOTIDE SEQUENCE [LARGE SCALE GENOMIC DNA]</scope>
    <source>
        <strain evidence="2">UPII9-5</strain>
    </source>
</reference>
<evidence type="ECO:0000313" key="1">
    <source>
        <dbReference type="EMBL" id="ADC90693.1"/>
    </source>
</evidence>
<protein>
    <submittedName>
        <fullName evidence="1">Uncharacterized protein</fullName>
    </submittedName>
</protein>
<dbReference type="HOGENOM" id="CLU_3272419_0_0_9"/>
<accession>D3R180</accession>